<gene>
    <name evidence="2" type="ORF">F7R07_23555</name>
</gene>
<protein>
    <recommendedName>
        <fullName evidence="1">MAE-28990/MAE-18760-like HEPN domain-containing protein</fullName>
    </recommendedName>
</protein>
<dbReference type="RefSeq" id="WP_151155879.1">
    <property type="nucleotide sequence ID" value="NZ_CAXYQU010000019.1"/>
</dbReference>
<dbReference type="InterPro" id="IPR040788">
    <property type="entry name" value="HEPN_MAE_28990"/>
</dbReference>
<comment type="caution">
    <text evidence="2">The sequence shown here is derived from an EMBL/GenBank/DDBJ whole genome shotgun (WGS) entry which is preliminary data.</text>
</comment>
<feature type="domain" description="MAE-28990/MAE-18760-like HEPN" evidence="1">
    <location>
        <begin position="11"/>
        <end position="237"/>
    </location>
</feature>
<proteinExistence type="predicted"/>
<evidence type="ECO:0000259" key="1">
    <source>
        <dbReference type="Pfam" id="PF18737"/>
    </source>
</evidence>
<dbReference type="Pfam" id="PF18737">
    <property type="entry name" value="HEPN_MAE_28990"/>
    <property type="match status" value="1"/>
</dbReference>
<reference evidence="2" key="1">
    <citation type="submission" date="2019-09" db="EMBL/GenBank/DDBJ databases">
        <title>Draft genome sequences of 48 bacterial type strains from the CCUG.</title>
        <authorList>
            <person name="Tunovic T."/>
            <person name="Pineiro-Iglesias B."/>
            <person name="Unosson C."/>
            <person name="Inganas E."/>
            <person name="Ohlen M."/>
            <person name="Cardew S."/>
            <person name="Jensie-Markopoulos S."/>
            <person name="Salva-Serra F."/>
            <person name="Jaen-Luchoro D."/>
            <person name="Karlsson R."/>
            <person name="Svensson-Stadler L."/>
            <person name="Chun J."/>
            <person name="Moore E."/>
        </authorList>
    </citation>
    <scope>NUCLEOTIDE SEQUENCE</scope>
    <source>
        <strain evidence="2">CCUG 551</strain>
    </source>
</reference>
<evidence type="ECO:0000313" key="2">
    <source>
        <dbReference type="EMBL" id="KAB0556831.1"/>
    </source>
</evidence>
<name>A0A643EFF3_PSEAI</name>
<sequence>MTNSEVLAIELYDLFRQRCAEVSRYIEFIGTIANNRSVTLAGEIEGEILPIQGAELSRELTKTLRANAYLLLYNLVEATMTNAIDAIHKAVDGDNLGFDQLSKNLQNVALSHFKRAIKDSHEAAITGRMHPIEVAIARLGYDREKIFSGNVDCKEIKSTAKRYGFQTADPNQNGRLILRQLKDLRDKRNALAHGRLSFEQCGQDTAPEYLAKVHYETTVYLRSVLRSVSHYLRKRQYAAVLTEAS</sequence>
<dbReference type="AlphaFoldDB" id="A0A643EFF3"/>
<accession>A0A643EFF3</accession>
<organism evidence="2">
    <name type="scientific">Pseudomonas aeruginosa</name>
    <dbReference type="NCBI Taxonomy" id="287"/>
    <lineage>
        <taxon>Bacteria</taxon>
        <taxon>Pseudomonadati</taxon>
        <taxon>Pseudomonadota</taxon>
        <taxon>Gammaproteobacteria</taxon>
        <taxon>Pseudomonadales</taxon>
        <taxon>Pseudomonadaceae</taxon>
        <taxon>Pseudomonas</taxon>
    </lineage>
</organism>
<dbReference type="EMBL" id="VZPH01000064">
    <property type="protein sequence ID" value="KAB0556831.1"/>
    <property type="molecule type" value="Genomic_DNA"/>
</dbReference>